<dbReference type="Proteomes" id="UP000316621">
    <property type="component" value="Chromosome 8"/>
</dbReference>
<organism evidence="1 2">
    <name type="scientific">Papaver somniferum</name>
    <name type="common">Opium poppy</name>
    <dbReference type="NCBI Taxonomy" id="3469"/>
    <lineage>
        <taxon>Eukaryota</taxon>
        <taxon>Viridiplantae</taxon>
        <taxon>Streptophyta</taxon>
        <taxon>Embryophyta</taxon>
        <taxon>Tracheophyta</taxon>
        <taxon>Spermatophyta</taxon>
        <taxon>Magnoliopsida</taxon>
        <taxon>Ranunculales</taxon>
        <taxon>Papaveraceae</taxon>
        <taxon>Papaveroideae</taxon>
        <taxon>Papaver</taxon>
    </lineage>
</organism>
<dbReference type="AlphaFoldDB" id="A0A4Y7KKU9"/>
<evidence type="ECO:0000313" key="1">
    <source>
        <dbReference type="EMBL" id="RZC72579.1"/>
    </source>
</evidence>
<gene>
    <name evidence="1" type="ORF">C5167_048060</name>
</gene>
<dbReference type="Gramene" id="RZC72579">
    <property type="protein sequence ID" value="RZC72579"/>
    <property type="gene ID" value="C5167_048060"/>
</dbReference>
<protein>
    <submittedName>
        <fullName evidence="1">Uncharacterized protein</fullName>
    </submittedName>
</protein>
<accession>A0A4Y7KKU9</accession>
<reference evidence="1 2" key="1">
    <citation type="journal article" date="2018" name="Science">
        <title>The opium poppy genome and morphinan production.</title>
        <authorList>
            <person name="Guo L."/>
            <person name="Winzer T."/>
            <person name="Yang X."/>
            <person name="Li Y."/>
            <person name="Ning Z."/>
            <person name="He Z."/>
            <person name="Teodor R."/>
            <person name="Lu Y."/>
            <person name="Bowser T.A."/>
            <person name="Graham I.A."/>
            <person name="Ye K."/>
        </authorList>
    </citation>
    <scope>NUCLEOTIDE SEQUENCE [LARGE SCALE GENOMIC DNA]</scope>
    <source>
        <strain evidence="2">cv. HN1</strain>
        <tissue evidence="1">Leaves</tissue>
    </source>
</reference>
<sequence>MEWPVMVVLIHIIKSNSGKVNQEIRGWVLKNMMWRRRLRRLIQALWFFSMVLVDCLTGFEMDLSMAELDEFEYINQLNVHGVLKELELENMENDNGVAVDNGE</sequence>
<evidence type="ECO:0000313" key="2">
    <source>
        <dbReference type="Proteomes" id="UP000316621"/>
    </source>
</evidence>
<dbReference type="EMBL" id="CM010722">
    <property type="protein sequence ID" value="RZC72579.1"/>
    <property type="molecule type" value="Genomic_DNA"/>
</dbReference>
<keyword evidence="2" id="KW-1185">Reference proteome</keyword>
<proteinExistence type="predicted"/>
<name>A0A4Y7KKU9_PAPSO</name>